<dbReference type="PANTHER" id="PTHR43065">
    <property type="entry name" value="SENSOR HISTIDINE KINASE"/>
    <property type="match status" value="1"/>
</dbReference>
<dbReference type="InterPro" id="IPR004358">
    <property type="entry name" value="Sig_transdc_His_kin-like_C"/>
</dbReference>
<feature type="transmembrane region" description="Helical" evidence="8">
    <location>
        <begin position="35"/>
        <end position="53"/>
    </location>
</feature>
<dbReference type="PRINTS" id="PR00344">
    <property type="entry name" value="BCTRLSENSOR"/>
</dbReference>
<dbReference type="PROSITE" id="PS50109">
    <property type="entry name" value="HIS_KIN"/>
    <property type="match status" value="1"/>
</dbReference>
<dbReference type="InterPro" id="IPR003594">
    <property type="entry name" value="HATPase_dom"/>
</dbReference>
<evidence type="ECO:0000256" key="6">
    <source>
        <dbReference type="ARBA" id="ARBA00022840"/>
    </source>
</evidence>
<dbReference type="GO" id="GO:0000160">
    <property type="term" value="P:phosphorelay signal transduction system"/>
    <property type="evidence" value="ECO:0007669"/>
    <property type="project" value="UniProtKB-KW"/>
</dbReference>
<dbReference type="PANTHER" id="PTHR43065:SF46">
    <property type="entry name" value="C4-DICARBOXYLATE TRANSPORT SENSOR PROTEIN DCTB"/>
    <property type="match status" value="1"/>
</dbReference>
<dbReference type="Pfam" id="PF02518">
    <property type="entry name" value="HATPase_c"/>
    <property type="match status" value="1"/>
</dbReference>
<comment type="caution">
    <text evidence="10">The sequence shown here is derived from an EMBL/GenBank/DDBJ whole genome shotgun (WGS) entry which is preliminary data.</text>
</comment>
<evidence type="ECO:0000313" key="11">
    <source>
        <dbReference type="Proteomes" id="UP001310022"/>
    </source>
</evidence>
<dbReference type="AlphaFoldDB" id="A0AAN4VWM0"/>
<comment type="catalytic activity">
    <reaction evidence="1">
        <text>ATP + protein L-histidine = ADP + protein N-phospho-L-histidine.</text>
        <dbReference type="EC" id="2.7.13.3"/>
    </reaction>
</comment>
<proteinExistence type="predicted"/>
<dbReference type="EC" id="2.7.13.3" evidence="2"/>
<protein>
    <recommendedName>
        <fullName evidence="2">histidine kinase</fullName>
        <ecNumber evidence="2">2.7.13.3</ecNumber>
    </recommendedName>
</protein>
<evidence type="ECO:0000256" key="1">
    <source>
        <dbReference type="ARBA" id="ARBA00000085"/>
    </source>
</evidence>
<dbReference type="InterPro" id="IPR005467">
    <property type="entry name" value="His_kinase_dom"/>
</dbReference>
<gene>
    <name evidence="10" type="ORF">PEDI_01970</name>
</gene>
<keyword evidence="4" id="KW-0547">Nucleotide-binding</keyword>
<evidence type="ECO:0000313" key="10">
    <source>
        <dbReference type="EMBL" id="GJM59645.1"/>
    </source>
</evidence>
<evidence type="ECO:0000256" key="2">
    <source>
        <dbReference type="ARBA" id="ARBA00012438"/>
    </source>
</evidence>
<evidence type="ECO:0000256" key="8">
    <source>
        <dbReference type="SAM" id="Phobius"/>
    </source>
</evidence>
<dbReference type="InterPro" id="IPR036890">
    <property type="entry name" value="HATPase_C_sf"/>
</dbReference>
<keyword evidence="8" id="KW-1133">Transmembrane helix</keyword>
<keyword evidence="8" id="KW-0472">Membrane</keyword>
<keyword evidence="6" id="KW-0067">ATP-binding</keyword>
<keyword evidence="7" id="KW-0902">Two-component regulatory system</keyword>
<dbReference type="SUPFAM" id="SSF55874">
    <property type="entry name" value="ATPase domain of HSP90 chaperone/DNA topoisomerase II/histidine kinase"/>
    <property type="match status" value="1"/>
</dbReference>
<sequence length="457" mass="51707">MEYNSLKKEILLRLIALTVSVFALAFLILSDDRSAFSIIVVLLLVAGQVFLLMKMMDTIHNALSKFFQLKENGNTPFRFPQYNDQSYLSGLYRELNGMLNEFRLEPEEGREKYNYLKNIVQHAGVGLITFDSRGKVEIFNTEAKNLLGIESLDHISALTEVHPELRQQIKNLKTGGRGLIKIQNGDEEVNLSLFAVELHLNKENFKLISFQNIQSELDQNEMEAWQKLVRVLTHEIMNSITPITSLASTIEGDIIHNLDRCEEEKEFCDFPKADLEDLQMAVRTIQKRGEGLIHFVTDFRSLTKIPKPERRVVAARSLFDEVVRLMAYETEPKNIDVKIDVIPDDLAIFVDPQQLQQVLINLMQNACQAIKKKEGGLIELIALRGGKADQTLLIIRDNGTGIEADALAKIFIPFFTTKKNGSGIGLALSRQIIRQHHGNITAKSTEGVGSEFTIRIN</sequence>
<evidence type="ECO:0000256" key="4">
    <source>
        <dbReference type="ARBA" id="ARBA00022741"/>
    </source>
</evidence>
<keyword evidence="3" id="KW-0808">Transferase</keyword>
<dbReference type="RefSeq" id="WP_338235640.1">
    <property type="nucleotide sequence ID" value="NZ_BQKE01000001.1"/>
</dbReference>
<dbReference type="Gene3D" id="3.30.450.20">
    <property type="entry name" value="PAS domain"/>
    <property type="match status" value="1"/>
</dbReference>
<evidence type="ECO:0000256" key="7">
    <source>
        <dbReference type="ARBA" id="ARBA00023012"/>
    </source>
</evidence>
<reference evidence="10 11" key="1">
    <citation type="submission" date="2021-12" db="EMBL/GenBank/DDBJ databases">
        <title>Genome sequencing of bacteria with rrn-lacking chromosome and rrn-plasmid.</title>
        <authorList>
            <person name="Anda M."/>
            <person name="Iwasaki W."/>
        </authorList>
    </citation>
    <scope>NUCLEOTIDE SEQUENCE [LARGE SCALE GENOMIC DNA]</scope>
    <source>
        <strain evidence="10 11">NBRC 15940</strain>
    </source>
</reference>
<dbReference type="Proteomes" id="UP001310022">
    <property type="component" value="Unassembled WGS sequence"/>
</dbReference>
<feature type="domain" description="Histidine kinase" evidence="9">
    <location>
        <begin position="231"/>
        <end position="457"/>
    </location>
</feature>
<dbReference type="Gene3D" id="3.30.565.10">
    <property type="entry name" value="Histidine kinase-like ATPase, C-terminal domain"/>
    <property type="match status" value="1"/>
</dbReference>
<feature type="transmembrane region" description="Helical" evidence="8">
    <location>
        <begin position="12"/>
        <end position="29"/>
    </location>
</feature>
<organism evidence="10 11">
    <name type="scientific">Persicobacter diffluens</name>
    <dbReference type="NCBI Taxonomy" id="981"/>
    <lineage>
        <taxon>Bacteria</taxon>
        <taxon>Pseudomonadati</taxon>
        <taxon>Bacteroidota</taxon>
        <taxon>Cytophagia</taxon>
        <taxon>Cytophagales</taxon>
        <taxon>Persicobacteraceae</taxon>
        <taxon>Persicobacter</taxon>
    </lineage>
</organism>
<name>A0AAN4VWM0_9BACT</name>
<dbReference type="SMART" id="SM00387">
    <property type="entry name" value="HATPase_c"/>
    <property type="match status" value="1"/>
</dbReference>
<dbReference type="EMBL" id="BQKE01000001">
    <property type="protein sequence ID" value="GJM59645.1"/>
    <property type="molecule type" value="Genomic_DNA"/>
</dbReference>
<dbReference type="GO" id="GO:0004673">
    <property type="term" value="F:protein histidine kinase activity"/>
    <property type="evidence" value="ECO:0007669"/>
    <property type="project" value="UniProtKB-EC"/>
</dbReference>
<keyword evidence="8" id="KW-0812">Transmembrane</keyword>
<keyword evidence="11" id="KW-1185">Reference proteome</keyword>
<accession>A0AAN4VWM0</accession>
<dbReference type="GO" id="GO:0005524">
    <property type="term" value="F:ATP binding"/>
    <property type="evidence" value="ECO:0007669"/>
    <property type="project" value="UniProtKB-KW"/>
</dbReference>
<evidence type="ECO:0000259" key="9">
    <source>
        <dbReference type="PROSITE" id="PS50109"/>
    </source>
</evidence>
<keyword evidence="5 10" id="KW-0418">Kinase</keyword>
<evidence type="ECO:0000256" key="5">
    <source>
        <dbReference type="ARBA" id="ARBA00022777"/>
    </source>
</evidence>
<evidence type="ECO:0000256" key="3">
    <source>
        <dbReference type="ARBA" id="ARBA00022679"/>
    </source>
</evidence>